<sequence>MFCDPLQKSTLNCPDKYCPATNMTFTVCEYNIAKDANNQTAFTYTGCADTSNLSCDAFKACSLFNIYVMQHGINQTSAAANGAKYVSRCMGSVTTTSGNTTTVGNGNSTNGNGNGTSTTSIGNMHQALCTSVLLFICFLTISMSKRLF</sequence>
<dbReference type="AlphaFoldDB" id="A0A0C9MBW5"/>
<dbReference type="EMBL" id="DF836478">
    <property type="protein sequence ID" value="GAN08106.1"/>
    <property type="molecule type" value="Genomic_DNA"/>
</dbReference>
<accession>A0A0C9MBW5</accession>
<protein>
    <submittedName>
        <fullName evidence="1">Uncharacterized protein</fullName>
    </submittedName>
</protein>
<evidence type="ECO:0000313" key="1">
    <source>
        <dbReference type="EMBL" id="GAN08106.1"/>
    </source>
</evidence>
<dbReference type="Proteomes" id="UP000053815">
    <property type="component" value="Unassembled WGS sequence"/>
</dbReference>
<evidence type="ECO:0000313" key="2">
    <source>
        <dbReference type="Proteomes" id="UP000053815"/>
    </source>
</evidence>
<dbReference type="OrthoDB" id="2266720at2759"/>
<gene>
    <name evidence="1" type="ORF">MAM1_0189d07613</name>
</gene>
<proteinExistence type="predicted"/>
<keyword evidence="2" id="KW-1185">Reference proteome</keyword>
<name>A0A0C9MBW5_9FUNG</name>
<organism evidence="1">
    <name type="scientific">Mucor ambiguus</name>
    <dbReference type="NCBI Taxonomy" id="91626"/>
    <lineage>
        <taxon>Eukaryota</taxon>
        <taxon>Fungi</taxon>
        <taxon>Fungi incertae sedis</taxon>
        <taxon>Mucoromycota</taxon>
        <taxon>Mucoromycotina</taxon>
        <taxon>Mucoromycetes</taxon>
        <taxon>Mucorales</taxon>
        <taxon>Mucorineae</taxon>
        <taxon>Mucoraceae</taxon>
        <taxon>Mucor</taxon>
    </lineage>
</organism>
<reference evidence="1" key="1">
    <citation type="submission" date="2014-09" db="EMBL/GenBank/DDBJ databases">
        <title>Draft genome sequence of an oleaginous Mucoromycotina fungus Mucor ambiguus NBRC6742.</title>
        <authorList>
            <person name="Takeda I."/>
            <person name="Yamane N."/>
            <person name="Morita T."/>
            <person name="Tamano K."/>
            <person name="Machida M."/>
            <person name="Baker S."/>
            <person name="Koike H."/>
        </authorList>
    </citation>
    <scope>NUCLEOTIDE SEQUENCE</scope>
    <source>
        <strain evidence="1">NBRC 6742</strain>
    </source>
</reference>